<dbReference type="PANTHER" id="PTHR14388">
    <property type="entry name" value="T CELL-SPECIFIC ADAPTER PROTEIN TSAD"/>
    <property type="match status" value="1"/>
</dbReference>
<proteinExistence type="predicted"/>
<reference evidence="3" key="1">
    <citation type="submission" date="2025-08" db="UniProtKB">
        <authorList>
            <consortium name="Ensembl"/>
        </authorList>
    </citation>
    <scope>IDENTIFICATION</scope>
</reference>
<dbReference type="Ensembl" id="ENSPCET00000014396.1">
    <property type="protein sequence ID" value="ENSPCEP00000013882.1"/>
    <property type="gene ID" value="ENSPCEG00000011034.1"/>
</dbReference>
<feature type="region of interest" description="Disordered" evidence="2">
    <location>
        <begin position="112"/>
        <end position="171"/>
    </location>
</feature>
<organism evidence="3 4">
    <name type="scientific">Pelusios castaneus</name>
    <name type="common">West African mud turtle</name>
    <dbReference type="NCBI Taxonomy" id="367368"/>
    <lineage>
        <taxon>Eukaryota</taxon>
        <taxon>Metazoa</taxon>
        <taxon>Chordata</taxon>
        <taxon>Craniata</taxon>
        <taxon>Vertebrata</taxon>
        <taxon>Euteleostomi</taxon>
        <taxon>Archelosauria</taxon>
        <taxon>Testudinata</taxon>
        <taxon>Testudines</taxon>
        <taxon>Pleurodira</taxon>
        <taxon>Pelomedusidae</taxon>
        <taxon>Pelusios</taxon>
    </lineage>
</organism>
<evidence type="ECO:0008006" key="5">
    <source>
        <dbReference type="Google" id="ProtNLM"/>
    </source>
</evidence>
<dbReference type="GO" id="GO:0005737">
    <property type="term" value="C:cytoplasm"/>
    <property type="evidence" value="ECO:0007669"/>
    <property type="project" value="TreeGrafter"/>
</dbReference>
<reference evidence="3" key="2">
    <citation type="submission" date="2025-09" db="UniProtKB">
        <authorList>
            <consortium name="Ensembl"/>
        </authorList>
    </citation>
    <scope>IDENTIFICATION</scope>
</reference>
<evidence type="ECO:0000313" key="4">
    <source>
        <dbReference type="Proteomes" id="UP000694393"/>
    </source>
</evidence>
<evidence type="ECO:0000256" key="1">
    <source>
        <dbReference type="ARBA" id="ARBA00022999"/>
    </source>
</evidence>
<evidence type="ECO:0000313" key="3">
    <source>
        <dbReference type="Ensembl" id="ENSPCEP00000013882.1"/>
    </source>
</evidence>
<feature type="compositionally biased region" description="Basic and acidic residues" evidence="2">
    <location>
        <begin position="136"/>
        <end position="158"/>
    </location>
</feature>
<keyword evidence="4" id="KW-1185">Reference proteome</keyword>
<dbReference type="Proteomes" id="UP000694393">
    <property type="component" value="Unplaced"/>
</dbReference>
<name>A0A8C8S4I7_9SAUR</name>
<keyword evidence="1" id="KW-0727">SH2 domain</keyword>
<dbReference type="PANTHER" id="PTHR14388:SF5">
    <property type="entry name" value="SH2 DOMAIN-CONTAINING PROTEIN 4A"/>
    <property type="match status" value="1"/>
</dbReference>
<sequence>MLQQILADMYIDPELLAELNEEQKQILFFKMRQEQVRRWKEREAATDKKSAKTATLRKAHGKSVRWKLGADNEVWVWVMGEHVSDKPYDVICEEILAWRAQQTEARGSHAFLEPSVPGSLQSQQGALGEACDEREEEKTGVREKAEVITATEKERSEDLAQAPPRKGRDVHQMLADSQAQTRQYSLQQVRTSPVLLTRPCGWLDSAPQGGSTMWGTRYTSVTAPGGPHHD</sequence>
<dbReference type="AlphaFoldDB" id="A0A8C8S4I7"/>
<accession>A0A8C8S4I7</accession>
<protein>
    <recommendedName>
        <fullName evidence="5">SH2 domain containing 4A</fullName>
    </recommendedName>
</protein>
<evidence type="ECO:0000256" key="2">
    <source>
        <dbReference type="SAM" id="MobiDB-lite"/>
    </source>
</evidence>